<keyword evidence="1" id="KW-1133">Transmembrane helix</keyword>
<keyword evidence="1" id="KW-0472">Membrane</keyword>
<feature type="transmembrane region" description="Helical" evidence="1">
    <location>
        <begin position="105"/>
        <end position="128"/>
    </location>
</feature>
<dbReference type="OrthoDB" id="3692311at2759"/>
<reference evidence="2" key="1">
    <citation type="journal article" date="2020" name="Stud. Mycol.">
        <title>101 Dothideomycetes genomes: a test case for predicting lifestyles and emergence of pathogens.</title>
        <authorList>
            <person name="Haridas S."/>
            <person name="Albert R."/>
            <person name="Binder M."/>
            <person name="Bloem J."/>
            <person name="Labutti K."/>
            <person name="Salamov A."/>
            <person name="Andreopoulos B."/>
            <person name="Baker S."/>
            <person name="Barry K."/>
            <person name="Bills G."/>
            <person name="Bluhm B."/>
            <person name="Cannon C."/>
            <person name="Castanera R."/>
            <person name="Culley D."/>
            <person name="Daum C."/>
            <person name="Ezra D."/>
            <person name="Gonzalez J."/>
            <person name="Henrissat B."/>
            <person name="Kuo A."/>
            <person name="Liang C."/>
            <person name="Lipzen A."/>
            <person name="Lutzoni F."/>
            <person name="Magnuson J."/>
            <person name="Mondo S."/>
            <person name="Nolan M."/>
            <person name="Ohm R."/>
            <person name="Pangilinan J."/>
            <person name="Park H.-J."/>
            <person name="Ramirez L."/>
            <person name="Alfaro M."/>
            <person name="Sun H."/>
            <person name="Tritt A."/>
            <person name="Yoshinaga Y."/>
            <person name="Zwiers L.-H."/>
            <person name="Turgeon B."/>
            <person name="Goodwin S."/>
            <person name="Spatafora J."/>
            <person name="Crous P."/>
            <person name="Grigoriev I."/>
        </authorList>
    </citation>
    <scope>NUCLEOTIDE SEQUENCE</scope>
    <source>
        <strain evidence="2">CBS 107.79</strain>
    </source>
</reference>
<name>A0A6A5UIN3_9PLEO</name>
<keyword evidence="1" id="KW-0812">Transmembrane</keyword>
<dbReference type="AlphaFoldDB" id="A0A6A5UIN3"/>
<keyword evidence="3" id="KW-1185">Reference proteome</keyword>
<dbReference type="EMBL" id="ML976778">
    <property type="protein sequence ID" value="KAF1964725.1"/>
    <property type="molecule type" value="Genomic_DNA"/>
</dbReference>
<accession>A0A6A5UIN3</accession>
<gene>
    <name evidence="2" type="ORF">BU23DRAFT_575466</name>
</gene>
<evidence type="ECO:0000313" key="3">
    <source>
        <dbReference type="Proteomes" id="UP000800036"/>
    </source>
</evidence>
<dbReference type="Proteomes" id="UP000800036">
    <property type="component" value="Unassembled WGS sequence"/>
</dbReference>
<proteinExistence type="predicted"/>
<sequence length="242" mass="26507">MPKFATQFPKAVNFAIGSSPTETLSIQPAGYWGSLPANLSAYGPDTPPINDIDSYLPKNLSATRHSFFDWYPEFAELATDIKSPFLGATTAASLTSAEEVFVCNFAWAALLFSSSAILLVTGVAALVLKRLTLGPELFGFVTSLTYENPFVKIPREVARSTLWKELGLCEMSRCMWPMYLPPVCLCESWSGAELTHDRSSVGQNFEIARSTETCPNAPRTQGIVSGSCIRYCMPPIPQNSRE</sequence>
<organism evidence="2 3">
    <name type="scientific">Bimuria novae-zelandiae CBS 107.79</name>
    <dbReference type="NCBI Taxonomy" id="1447943"/>
    <lineage>
        <taxon>Eukaryota</taxon>
        <taxon>Fungi</taxon>
        <taxon>Dikarya</taxon>
        <taxon>Ascomycota</taxon>
        <taxon>Pezizomycotina</taxon>
        <taxon>Dothideomycetes</taxon>
        <taxon>Pleosporomycetidae</taxon>
        <taxon>Pleosporales</taxon>
        <taxon>Massarineae</taxon>
        <taxon>Didymosphaeriaceae</taxon>
        <taxon>Bimuria</taxon>
    </lineage>
</organism>
<evidence type="ECO:0000256" key="1">
    <source>
        <dbReference type="SAM" id="Phobius"/>
    </source>
</evidence>
<evidence type="ECO:0000313" key="2">
    <source>
        <dbReference type="EMBL" id="KAF1964725.1"/>
    </source>
</evidence>
<protein>
    <submittedName>
        <fullName evidence="2">Uncharacterized protein</fullName>
    </submittedName>
</protein>